<dbReference type="FunFam" id="3.40.50.300:FF:001256">
    <property type="entry name" value="Pentafunctional AROM polypeptide"/>
    <property type="match status" value="1"/>
</dbReference>
<feature type="binding site" evidence="19">
    <location>
        <position position="191"/>
    </location>
    <ligand>
        <name>NAD(+)</name>
        <dbReference type="ChEBI" id="CHEBI:57540"/>
    </ligand>
</feature>
<comment type="catalytic activity">
    <reaction evidence="17">
        <text>3-phosphoshikimate + phosphoenolpyruvate = 5-O-(1-carboxyvinyl)-3-phosphoshikimate + phosphate</text>
        <dbReference type="Rhea" id="RHEA:21256"/>
        <dbReference type="ChEBI" id="CHEBI:43474"/>
        <dbReference type="ChEBI" id="CHEBI:57701"/>
        <dbReference type="ChEBI" id="CHEBI:58702"/>
        <dbReference type="ChEBI" id="CHEBI:145989"/>
        <dbReference type="EC" id="2.5.1.19"/>
    </reaction>
    <physiologicalReaction direction="left-to-right" evidence="17">
        <dbReference type="Rhea" id="RHEA:21257"/>
    </physiologicalReaction>
</comment>
<dbReference type="InterPro" id="IPR010110">
    <property type="entry name" value="Shikimate_DH_AroM-type"/>
</dbReference>
<dbReference type="FunFam" id="3.65.10.10:FF:000007">
    <property type="entry name" value="Pentafunctional AROM polypeptide"/>
    <property type="match status" value="1"/>
</dbReference>
<comment type="similarity">
    <text evidence="19 20">In the 3rd section; belongs to the shikimate kinase family.</text>
</comment>
<keyword evidence="13 19" id="KW-0560">Oxidoreductase</keyword>
<keyword evidence="11 19" id="KW-0067">ATP-binding</keyword>
<evidence type="ECO:0000256" key="12">
    <source>
        <dbReference type="ARBA" id="ARBA00022857"/>
    </source>
</evidence>
<proteinExistence type="inferred from homology"/>
<keyword evidence="10 19" id="KW-0862">Zinc</keyword>
<evidence type="ECO:0000256" key="3">
    <source>
        <dbReference type="ARBA" id="ARBA00009948"/>
    </source>
</evidence>
<dbReference type="GO" id="GO:0005737">
    <property type="term" value="C:cytoplasm"/>
    <property type="evidence" value="ECO:0007669"/>
    <property type="project" value="UniProtKB-SubCell"/>
</dbReference>
<dbReference type="Pfam" id="PF00275">
    <property type="entry name" value="EPSP_synthase"/>
    <property type="match status" value="1"/>
</dbReference>
<evidence type="ECO:0000256" key="8">
    <source>
        <dbReference type="ARBA" id="ARBA00022741"/>
    </source>
</evidence>
<dbReference type="Gene3D" id="3.40.50.300">
    <property type="entry name" value="P-loop containing nucleotide triphosphate hydrolases"/>
    <property type="match status" value="1"/>
</dbReference>
<dbReference type="NCBIfam" id="TIGR01356">
    <property type="entry name" value="aroA"/>
    <property type="match status" value="1"/>
</dbReference>
<keyword evidence="5 19" id="KW-0028">Amino-acid biosynthesis</keyword>
<keyword evidence="27" id="KW-1185">Reference proteome</keyword>
<dbReference type="Pfam" id="PF01761">
    <property type="entry name" value="DHQ_synthase"/>
    <property type="match status" value="1"/>
</dbReference>
<evidence type="ECO:0000259" key="21">
    <source>
        <dbReference type="Pfam" id="PF00275"/>
    </source>
</evidence>
<dbReference type="SUPFAM" id="SSF53223">
    <property type="entry name" value="Aminoacid dehydrogenase-like, N-terminal domain"/>
    <property type="match status" value="1"/>
</dbReference>
<feature type="binding site" evidence="19">
    <location>
        <position position="195"/>
    </location>
    <ligand>
        <name>Zn(2+)</name>
        <dbReference type="ChEBI" id="CHEBI:29105"/>
        <note>catalytic</note>
    </ligand>
</feature>
<dbReference type="InterPro" id="IPR036291">
    <property type="entry name" value="NAD(P)-bd_dom_sf"/>
</dbReference>
<evidence type="ECO:0000256" key="14">
    <source>
        <dbReference type="ARBA" id="ARBA00023141"/>
    </source>
</evidence>
<dbReference type="SUPFAM" id="SSF52540">
    <property type="entry name" value="P-loop containing nucleoside triphosphate hydrolases"/>
    <property type="match status" value="1"/>
</dbReference>
<comment type="caution">
    <text evidence="19">Lacks conserved residue(s) required for the propagation of feature annotation.</text>
</comment>
<dbReference type="EC" id="1.1.1.25" evidence="19"/>
<feature type="binding site" evidence="19">
    <location>
        <position position="147"/>
    </location>
    <ligand>
        <name>7-phospho-2-dehydro-3-deoxy-D-arabino-heptonate</name>
        <dbReference type="ChEBI" id="CHEBI:58394"/>
    </ligand>
</feature>
<dbReference type="InterPro" id="IPR000623">
    <property type="entry name" value="Shikimate_kinase/TSH1"/>
</dbReference>
<evidence type="ECO:0000256" key="20">
    <source>
        <dbReference type="PIRNR" id="PIRNR000514"/>
    </source>
</evidence>
<feature type="binding site" evidence="19">
    <location>
        <begin position="180"/>
        <end position="183"/>
    </location>
    <ligand>
        <name>NAD(+)</name>
        <dbReference type="ChEBI" id="CHEBI:57540"/>
    </ligand>
</feature>
<dbReference type="Pfam" id="PF01487">
    <property type="entry name" value="DHquinase_I"/>
    <property type="match status" value="1"/>
</dbReference>
<evidence type="ECO:0000256" key="5">
    <source>
        <dbReference type="ARBA" id="ARBA00022605"/>
    </source>
</evidence>
<dbReference type="GO" id="GO:0008652">
    <property type="term" value="P:amino acid biosynthetic process"/>
    <property type="evidence" value="ECO:0007669"/>
    <property type="project" value="UniProtKB-KW"/>
</dbReference>
<dbReference type="InterPro" id="IPR001381">
    <property type="entry name" value="DHquinase_I"/>
</dbReference>
<feature type="region of interest" description="3-dehydroquinate synthase" evidence="19">
    <location>
        <begin position="1"/>
        <end position="375"/>
    </location>
</feature>
<evidence type="ECO:0000313" key="27">
    <source>
        <dbReference type="Proteomes" id="UP000325902"/>
    </source>
</evidence>
<dbReference type="Pfam" id="PF01202">
    <property type="entry name" value="SKI"/>
    <property type="match status" value="1"/>
</dbReference>
<evidence type="ECO:0000259" key="22">
    <source>
        <dbReference type="Pfam" id="PF01761"/>
    </source>
</evidence>
<dbReference type="HAMAP" id="MF_03143">
    <property type="entry name" value="Pentafunct_AroM"/>
    <property type="match status" value="1"/>
</dbReference>
<organism evidence="26 27">
    <name type="scientific">Lasiodiplodia theobromae</name>
    <dbReference type="NCBI Taxonomy" id="45133"/>
    <lineage>
        <taxon>Eukaryota</taxon>
        <taxon>Fungi</taxon>
        <taxon>Dikarya</taxon>
        <taxon>Ascomycota</taxon>
        <taxon>Pezizomycotina</taxon>
        <taxon>Dothideomycetes</taxon>
        <taxon>Dothideomycetes incertae sedis</taxon>
        <taxon>Botryosphaeriales</taxon>
        <taxon>Botryosphaeriaceae</taxon>
        <taxon>Lasiodiplodia</taxon>
    </lineage>
</organism>
<feature type="binding site" evidence="19">
    <location>
        <position position="131"/>
    </location>
    <ligand>
        <name>7-phospho-2-dehydro-3-deoxy-D-arabino-heptonate</name>
        <dbReference type="ChEBI" id="CHEBI:58394"/>
    </ligand>
</feature>
<dbReference type="CDD" id="cd08195">
    <property type="entry name" value="DHQS"/>
    <property type="match status" value="1"/>
</dbReference>
<dbReference type="Gene3D" id="1.20.1090.10">
    <property type="entry name" value="Dehydroquinate synthase-like - alpha domain"/>
    <property type="match status" value="1"/>
</dbReference>
<feature type="active site" description="Proton acceptor; for 3-dehydroquinate dehydratase activity" evidence="19">
    <location>
        <position position="1165"/>
    </location>
</feature>
<feature type="binding site" evidence="19">
    <location>
        <begin position="84"/>
        <end position="87"/>
    </location>
    <ligand>
        <name>NAD(+)</name>
        <dbReference type="ChEBI" id="CHEBI:57540"/>
    </ligand>
</feature>
<dbReference type="OrthoDB" id="197068at2759"/>
<dbReference type="GO" id="GO:0046872">
    <property type="term" value="F:metal ion binding"/>
    <property type="evidence" value="ECO:0007669"/>
    <property type="project" value="UniProtKB-UniRule"/>
</dbReference>
<dbReference type="Pfam" id="PF08501">
    <property type="entry name" value="Shikimate_dh_N"/>
    <property type="match status" value="1"/>
</dbReference>
<evidence type="ECO:0000259" key="24">
    <source>
        <dbReference type="Pfam" id="PF18317"/>
    </source>
</evidence>
<dbReference type="InterPro" id="IPR016037">
    <property type="entry name" value="DHQ_synth_AroB"/>
</dbReference>
<dbReference type="SUPFAM" id="SSF51735">
    <property type="entry name" value="NAD(P)-binding Rossmann-fold domains"/>
    <property type="match status" value="1"/>
</dbReference>
<dbReference type="InterPro" id="IPR041121">
    <property type="entry name" value="SDH_C"/>
</dbReference>
<dbReference type="EC" id="2.7.1.71" evidence="19"/>
<feature type="active site" description="For EPSP synthase activity" evidence="19">
    <location>
        <position position="815"/>
    </location>
</feature>
<dbReference type="PROSITE" id="PS00104">
    <property type="entry name" value="EPSP_SYNTHASE_1"/>
    <property type="match status" value="1"/>
</dbReference>
<comment type="catalytic activity">
    <reaction evidence="19 20">
        <text>3-dehydroquinate = 3-dehydroshikimate + H2O</text>
        <dbReference type="Rhea" id="RHEA:21096"/>
        <dbReference type="ChEBI" id="CHEBI:15377"/>
        <dbReference type="ChEBI" id="CHEBI:16630"/>
        <dbReference type="ChEBI" id="CHEBI:32364"/>
        <dbReference type="EC" id="4.2.1.10"/>
    </reaction>
</comment>
<dbReference type="Gene3D" id="3.40.50.1970">
    <property type="match status" value="1"/>
</dbReference>
<comment type="cofactor">
    <cofactor evidence="19 20">
        <name>Zn(2+)</name>
        <dbReference type="ChEBI" id="CHEBI:29105"/>
    </cofactor>
    <text evidence="19 20">Binds 2 Zn(2+) ions per subunit.</text>
</comment>
<dbReference type="EMBL" id="VCHE01000075">
    <property type="protein sequence ID" value="KAB2572587.1"/>
    <property type="molecule type" value="Genomic_DNA"/>
</dbReference>
<keyword evidence="14 19" id="KW-0057">Aromatic amino acid biosynthesis</keyword>
<dbReference type="GO" id="GO:0009423">
    <property type="term" value="P:chorismate biosynthetic process"/>
    <property type="evidence" value="ECO:0007669"/>
    <property type="project" value="UniProtKB-UniRule"/>
</dbReference>
<dbReference type="GO" id="GO:0009073">
    <property type="term" value="P:aromatic amino acid family biosynthetic process"/>
    <property type="evidence" value="ECO:0007669"/>
    <property type="project" value="UniProtKB-UniRule"/>
</dbReference>
<comment type="similarity">
    <text evidence="19 20">In the C-terminal section; belongs to the shikimate dehydrogenase family.</text>
</comment>
<evidence type="ECO:0000256" key="11">
    <source>
        <dbReference type="ARBA" id="ARBA00022840"/>
    </source>
</evidence>
<dbReference type="PANTHER" id="PTHR21090:SF5">
    <property type="entry name" value="PENTAFUNCTIONAL AROM POLYPEPTIDE"/>
    <property type="match status" value="1"/>
</dbReference>
<protein>
    <recommendedName>
        <fullName evidence="19">Pentafunctional AROM polypeptide</fullName>
    </recommendedName>
    <domain>
        <recommendedName>
            <fullName evidence="19">3-dehydroquinate synthase</fullName>
            <shortName evidence="19">DHQS</shortName>
            <ecNumber evidence="19">4.2.3.4</ecNumber>
        </recommendedName>
    </domain>
    <domain>
        <recommendedName>
            <fullName evidence="19">3-phosphoshikimate 1-carboxyvinyltransferase</fullName>
            <ecNumber evidence="19">2.5.1.19</ecNumber>
        </recommendedName>
        <alternativeName>
            <fullName evidence="19">5-enolpyruvylshikimate-3-phosphate synthase</fullName>
            <shortName evidence="19">EPSP synthase</shortName>
            <shortName evidence="19">EPSPS</shortName>
        </alternativeName>
    </domain>
    <domain>
        <recommendedName>
            <fullName evidence="19">Shikimate kinase</fullName>
            <shortName evidence="19">SK</shortName>
            <ecNumber evidence="19">2.7.1.71</ecNumber>
        </recommendedName>
    </domain>
    <domain>
        <recommendedName>
            <fullName evidence="19">3-dehydroquinate dehydratase</fullName>
            <shortName evidence="19">3-dehydroquinase</shortName>
            <ecNumber evidence="19">4.2.1.10</ecNumber>
        </recommendedName>
    </domain>
    <domain>
        <recommendedName>
            <fullName evidence="19">Shikimate dehydrogenase</fullName>
            <ecNumber evidence="19">1.1.1.25</ecNumber>
        </recommendedName>
    </domain>
</protein>
<dbReference type="GO" id="GO:0003856">
    <property type="term" value="F:3-dehydroquinate synthase activity"/>
    <property type="evidence" value="ECO:0007669"/>
    <property type="project" value="UniProtKB-UniRule"/>
</dbReference>
<keyword evidence="6 19" id="KW-0808">Transferase</keyword>
<feature type="binding site" evidence="19">
    <location>
        <position position="153"/>
    </location>
    <ligand>
        <name>7-phospho-2-dehydro-3-deoxy-D-arabino-heptonate</name>
        <dbReference type="ChEBI" id="CHEBI:58394"/>
    </ligand>
</feature>
<dbReference type="InterPro" id="IPR013785">
    <property type="entry name" value="Aldolase_TIM"/>
</dbReference>
<feature type="binding site" evidence="19">
    <location>
        <position position="163"/>
    </location>
    <ligand>
        <name>7-phospho-2-dehydro-3-deoxy-D-arabino-heptonate</name>
        <dbReference type="ChEBI" id="CHEBI:58394"/>
    </ligand>
</feature>
<dbReference type="EC" id="2.5.1.19" evidence="19"/>
<evidence type="ECO:0000256" key="18">
    <source>
        <dbReference type="ARBA" id="ARBA00048567"/>
    </source>
</evidence>
<comment type="catalytic activity">
    <reaction evidence="19 20">
        <text>7-phospho-2-dehydro-3-deoxy-D-arabino-heptonate = 3-dehydroquinate + phosphate</text>
        <dbReference type="Rhea" id="RHEA:21968"/>
        <dbReference type="ChEBI" id="CHEBI:32364"/>
        <dbReference type="ChEBI" id="CHEBI:43474"/>
        <dbReference type="ChEBI" id="CHEBI:58394"/>
        <dbReference type="EC" id="4.2.3.4"/>
    </reaction>
</comment>
<dbReference type="HAMAP" id="MF_00109">
    <property type="entry name" value="Shikimate_kinase"/>
    <property type="match status" value="1"/>
</dbReference>
<dbReference type="InterPro" id="IPR008289">
    <property type="entry name" value="Pentafunct_AroM"/>
</dbReference>
<dbReference type="InterPro" id="IPR031322">
    <property type="entry name" value="Shikimate/glucono_kinase"/>
</dbReference>
<dbReference type="Gene3D" id="3.40.50.720">
    <property type="entry name" value="NAD(P)-binding Rossmann-like Domain"/>
    <property type="match status" value="1"/>
</dbReference>
<dbReference type="EC" id="4.2.3.4" evidence="19"/>
<feature type="binding site" evidence="19">
    <location>
        <position position="280"/>
    </location>
    <ligand>
        <name>7-phospho-2-dehydro-3-deoxy-D-arabino-heptonate</name>
        <dbReference type="ChEBI" id="CHEBI:58394"/>
    </ligand>
</feature>
<dbReference type="PROSITE" id="PS00885">
    <property type="entry name" value="EPSP_SYNTHASE_2"/>
    <property type="match status" value="1"/>
</dbReference>
<dbReference type="InterPro" id="IPR056179">
    <property type="entry name" value="DHQS_C"/>
</dbReference>
<comment type="pathway">
    <text evidence="1 19 20">Metabolic intermediate biosynthesis; chorismate biosynthesis; chorismate from D-erythrose 4-phosphate and phosphoenolpyruvate: step 6/7.</text>
</comment>
<keyword evidence="16 19" id="KW-0511">Multifunctional enzyme</keyword>
<dbReference type="Gene3D" id="3.65.10.10">
    <property type="entry name" value="Enolpyruvate transferase domain"/>
    <property type="match status" value="2"/>
</dbReference>
<dbReference type="Gene3D" id="3.40.50.10860">
    <property type="entry name" value="Leucine Dehydrogenase, chain A, domain 1"/>
    <property type="match status" value="1"/>
</dbReference>
<dbReference type="PANTHER" id="PTHR21090">
    <property type="entry name" value="AROM/DEHYDROQUINATE SYNTHASE"/>
    <property type="match status" value="1"/>
</dbReference>
<feature type="binding site" evidence="19">
    <location>
        <position position="243"/>
    </location>
    <ligand>
        <name>7-phospho-2-dehydro-3-deoxy-D-arabino-heptonate</name>
        <dbReference type="ChEBI" id="CHEBI:58394"/>
    </ligand>
</feature>
<comment type="similarity">
    <text evidence="20">In the N-terminal section; belongs to the dehydroquinate synthase family.</text>
</comment>
<feature type="domain" description="Enolpyruvate transferase" evidence="21">
    <location>
        <begin position="401"/>
        <end position="827"/>
    </location>
</feature>
<dbReference type="Pfam" id="PF24621">
    <property type="entry name" value="DHQS_C"/>
    <property type="match status" value="1"/>
</dbReference>
<dbReference type="InterPro" id="IPR013792">
    <property type="entry name" value="RNA3'P_cycl/enolpyr_Trfase_a/b"/>
</dbReference>
<comment type="similarity">
    <text evidence="19">In the N-terminal section; belongs to the sugar phosphate cyclases superfamily. Dehydroquinate synthase family.</text>
</comment>
<keyword evidence="7 19" id="KW-0479">Metal-binding</keyword>
<dbReference type="EC" id="4.2.1.10" evidence="19"/>
<dbReference type="InterPro" id="IPR001986">
    <property type="entry name" value="Enolpyruvate_Tfrase_dom"/>
</dbReference>
<dbReference type="InterPro" id="IPR023000">
    <property type="entry name" value="Shikimate_kinase_CS"/>
</dbReference>
<feature type="region of interest" description="EPSP synthase" evidence="19">
    <location>
        <begin position="388"/>
        <end position="833"/>
    </location>
</feature>
<dbReference type="GO" id="GO:0005524">
    <property type="term" value="F:ATP binding"/>
    <property type="evidence" value="ECO:0007669"/>
    <property type="project" value="UniProtKB-UniRule"/>
</dbReference>
<dbReference type="InterPro" id="IPR013708">
    <property type="entry name" value="Shikimate_DH-bd_N"/>
</dbReference>
<comment type="pathway">
    <text evidence="19 20">Metabolic intermediate biosynthesis; chorismate biosynthesis; chorismate from D-erythrose 4-phosphate and phosphoenolpyruvate: step 3/7.</text>
</comment>
<comment type="caution">
    <text evidence="26">The sequence shown here is derived from an EMBL/GenBank/DDBJ whole genome shotgun (WGS) entry which is preliminary data.</text>
</comment>
<feature type="binding site" evidence="19">
    <location>
        <position position="264"/>
    </location>
    <ligand>
        <name>Zn(2+)</name>
        <dbReference type="ChEBI" id="CHEBI:29105"/>
        <note>catalytic</note>
    </ligand>
</feature>
<comment type="function">
    <text evidence="19 20">The AROM polypeptide catalyzes 5 consecutive enzymatic reactions in prechorismate polyaromatic amino acid biosynthesis.</text>
</comment>
<dbReference type="CDD" id="cd00502">
    <property type="entry name" value="DHQase_I"/>
    <property type="match status" value="1"/>
</dbReference>
<dbReference type="InterPro" id="IPR030960">
    <property type="entry name" value="DHQS/DOIS_N"/>
</dbReference>
<dbReference type="CDD" id="cd00464">
    <property type="entry name" value="SK"/>
    <property type="match status" value="1"/>
</dbReference>
<gene>
    <name evidence="26" type="ORF">DBV05_g8743</name>
</gene>
<dbReference type="PROSITE" id="PS01128">
    <property type="entry name" value="SHIKIMATE_KINASE"/>
    <property type="match status" value="1"/>
</dbReference>
<feature type="binding site" evidence="19">
    <location>
        <position position="120"/>
    </location>
    <ligand>
        <name>NAD(+)</name>
        <dbReference type="ChEBI" id="CHEBI:57540"/>
    </ligand>
</feature>
<evidence type="ECO:0000256" key="19">
    <source>
        <dbReference type="HAMAP-Rule" id="MF_03143"/>
    </source>
</evidence>
<comment type="pathway">
    <text evidence="19 20">Metabolic intermediate biosynthesis; chorismate biosynthesis; chorismate from D-erythrose 4-phosphate and phosphoenolpyruvate: step 2/7.</text>
</comment>
<dbReference type="PIRSF" id="PIRSF000514">
    <property type="entry name" value="Pentafunct_AroM"/>
    <property type="match status" value="1"/>
</dbReference>
<dbReference type="CDD" id="cd01065">
    <property type="entry name" value="NAD_bind_Shikimate_DH"/>
    <property type="match status" value="1"/>
</dbReference>
<dbReference type="GO" id="GO:0003866">
    <property type="term" value="F:3-phosphoshikimate 1-carboxyvinyltransferase activity"/>
    <property type="evidence" value="ECO:0007669"/>
    <property type="project" value="UniProtKB-UniRule"/>
</dbReference>
<keyword evidence="15 19" id="KW-0456">Lyase</keyword>
<feature type="binding site" evidence="19">
    <location>
        <begin position="195"/>
        <end position="198"/>
    </location>
    <ligand>
        <name>7-phospho-2-dehydro-3-deoxy-D-arabino-heptonate</name>
        <dbReference type="ChEBI" id="CHEBI:58394"/>
    </ligand>
</feature>
<keyword evidence="12 19" id="KW-0521">NADP</keyword>
<dbReference type="SUPFAM" id="SSF56796">
    <property type="entry name" value="Dehydroquinate synthase-like"/>
    <property type="match status" value="1"/>
</dbReference>
<dbReference type="CDD" id="cd01556">
    <property type="entry name" value="EPSP_synthase"/>
    <property type="match status" value="1"/>
</dbReference>
<evidence type="ECO:0000256" key="17">
    <source>
        <dbReference type="ARBA" id="ARBA00044633"/>
    </source>
</evidence>
<comment type="catalytic activity">
    <reaction evidence="18 19 20">
        <text>shikimate + ATP = 3-phosphoshikimate + ADP + H(+)</text>
        <dbReference type="Rhea" id="RHEA:13121"/>
        <dbReference type="ChEBI" id="CHEBI:15378"/>
        <dbReference type="ChEBI" id="CHEBI:30616"/>
        <dbReference type="ChEBI" id="CHEBI:36208"/>
        <dbReference type="ChEBI" id="CHEBI:145989"/>
        <dbReference type="ChEBI" id="CHEBI:456216"/>
        <dbReference type="EC" id="2.7.1.71"/>
    </reaction>
</comment>
<feature type="binding site" evidence="19">
    <location>
        <position position="348"/>
    </location>
    <ligand>
        <name>7-phospho-2-dehydro-3-deoxy-D-arabino-heptonate</name>
        <dbReference type="ChEBI" id="CHEBI:58394"/>
    </ligand>
</feature>
<dbReference type="FunFam" id="3.40.50.1970:FF:000007">
    <property type="entry name" value="Pentafunctional AROM polypeptide"/>
    <property type="match status" value="1"/>
</dbReference>
<evidence type="ECO:0000256" key="6">
    <source>
        <dbReference type="ARBA" id="ARBA00022679"/>
    </source>
</evidence>
<dbReference type="InterPro" id="IPR023193">
    <property type="entry name" value="EPSP_synthase_CS"/>
</dbReference>
<evidence type="ECO:0000259" key="23">
    <source>
        <dbReference type="Pfam" id="PF08501"/>
    </source>
</evidence>
<feature type="domain" description="SDH C-terminal" evidence="24">
    <location>
        <begin position="1564"/>
        <end position="1594"/>
    </location>
</feature>
<evidence type="ECO:0000313" key="26">
    <source>
        <dbReference type="EMBL" id="KAB2572587.1"/>
    </source>
</evidence>
<dbReference type="SUPFAM" id="SSF55205">
    <property type="entry name" value="EPT/RTPC-like"/>
    <property type="match status" value="1"/>
</dbReference>
<dbReference type="InterPro" id="IPR046346">
    <property type="entry name" value="Aminoacid_DH-like_N_sf"/>
</dbReference>
<comment type="subunit">
    <text evidence="19 20">Homodimer.</text>
</comment>
<evidence type="ECO:0000259" key="25">
    <source>
        <dbReference type="Pfam" id="PF24621"/>
    </source>
</evidence>
<dbReference type="Pfam" id="PF18317">
    <property type="entry name" value="SDH_C"/>
    <property type="match status" value="1"/>
</dbReference>
<dbReference type="SUPFAM" id="SSF51569">
    <property type="entry name" value="Aldolase"/>
    <property type="match status" value="1"/>
</dbReference>
<dbReference type="Gene3D" id="3.20.20.70">
    <property type="entry name" value="Aldolase class I"/>
    <property type="match status" value="1"/>
</dbReference>
<dbReference type="GO" id="GO:0004765">
    <property type="term" value="F:shikimate kinase activity"/>
    <property type="evidence" value="ECO:0007669"/>
    <property type="project" value="UniProtKB-UniRule"/>
</dbReference>
<feature type="binding site" evidence="19">
    <location>
        <position position="264"/>
    </location>
    <ligand>
        <name>7-phospho-2-dehydro-3-deoxy-D-arabino-heptonate</name>
        <dbReference type="ChEBI" id="CHEBI:58394"/>
    </ligand>
</feature>
<feature type="domain" description="3-dehydroquinate synthase N-terminal" evidence="22">
    <location>
        <begin position="78"/>
        <end position="190"/>
    </location>
</feature>
<dbReference type="InterPro" id="IPR036968">
    <property type="entry name" value="Enolpyruvate_Tfrase_sf"/>
</dbReference>
<dbReference type="InterPro" id="IPR006264">
    <property type="entry name" value="EPSP_synthase"/>
</dbReference>
<feature type="active site" description="Proton acceptor; for 3-dehydroquinate synthase activity" evidence="19">
    <location>
        <position position="268"/>
    </location>
</feature>
<comment type="catalytic activity">
    <reaction evidence="19 20">
        <text>shikimate + NADP(+) = 3-dehydroshikimate + NADPH + H(+)</text>
        <dbReference type="Rhea" id="RHEA:17737"/>
        <dbReference type="ChEBI" id="CHEBI:15378"/>
        <dbReference type="ChEBI" id="CHEBI:16630"/>
        <dbReference type="ChEBI" id="CHEBI:36208"/>
        <dbReference type="ChEBI" id="CHEBI:57783"/>
        <dbReference type="ChEBI" id="CHEBI:58349"/>
        <dbReference type="EC" id="1.1.1.25"/>
    </reaction>
</comment>
<evidence type="ECO:0000256" key="4">
    <source>
        <dbReference type="ARBA" id="ARBA00022490"/>
    </source>
</evidence>
<keyword evidence="9 19" id="KW-0418">Kinase</keyword>
<accession>A0A5N5D4V0</accession>
<feature type="region of interest" description="Shikimate dehydrogenase" evidence="19">
    <location>
        <begin position="1289"/>
        <end position="1597"/>
    </location>
</feature>
<evidence type="ECO:0000256" key="10">
    <source>
        <dbReference type="ARBA" id="ARBA00022833"/>
    </source>
</evidence>
<feature type="domain" description="Shikimate dehydrogenase substrate binding N-terminal" evidence="23">
    <location>
        <begin position="1294"/>
        <end position="1394"/>
    </location>
</feature>
<evidence type="ECO:0000256" key="1">
    <source>
        <dbReference type="ARBA" id="ARBA00004811"/>
    </source>
</evidence>
<comment type="similarity">
    <text evidence="19 20">In the 2nd section; belongs to the EPSP synthase family.</text>
</comment>
<feature type="binding site" evidence="19">
    <location>
        <begin position="49"/>
        <end position="51"/>
    </location>
    <ligand>
        <name>NAD(+)</name>
        <dbReference type="ChEBI" id="CHEBI:57540"/>
    </ligand>
</feature>
<feature type="domain" description="3-dehydroquinate synthase C-terminal" evidence="25">
    <location>
        <begin position="192"/>
        <end position="350"/>
    </location>
</feature>
<feature type="binding site" evidence="19">
    <location>
        <position position="162"/>
    </location>
    <ligand>
        <name>NAD(+)</name>
        <dbReference type="ChEBI" id="CHEBI:57540"/>
    </ligand>
</feature>
<feature type="active site" description="Schiff-base intermediate with substrate; for 3-dehydroquinate dehydratase activity" evidence="19">
    <location>
        <position position="1191"/>
    </location>
</feature>
<evidence type="ECO:0000256" key="7">
    <source>
        <dbReference type="ARBA" id="ARBA00022723"/>
    </source>
</evidence>
<feature type="binding site" evidence="19">
    <location>
        <begin position="857"/>
        <end position="864"/>
    </location>
    <ligand>
        <name>ATP</name>
        <dbReference type="ChEBI" id="CHEBI:30616"/>
    </ligand>
</feature>
<dbReference type="HAMAP" id="MF_00110">
    <property type="entry name" value="DHQ_synthase"/>
    <property type="match status" value="1"/>
</dbReference>
<reference evidence="26 27" key="1">
    <citation type="journal article" date="2019" name="Sci. Rep.">
        <title>A multi-omics analysis of the grapevine pathogen Lasiodiplodia theobromae reveals that temperature affects the expression of virulence- and pathogenicity-related genes.</title>
        <authorList>
            <person name="Felix C."/>
            <person name="Meneses R."/>
            <person name="Goncalves M.F.M."/>
            <person name="Tilleman L."/>
            <person name="Duarte A.S."/>
            <person name="Jorrin-Novo J.V."/>
            <person name="Van de Peer Y."/>
            <person name="Deforce D."/>
            <person name="Van Nieuwerburgh F."/>
            <person name="Esteves A.C."/>
            <person name="Alves A."/>
        </authorList>
    </citation>
    <scope>NUCLEOTIDE SEQUENCE [LARGE SCALE GENOMIC DNA]</scope>
    <source>
        <strain evidence="26 27">LA-SOL3</strain>
    </source>
</reference>
<dbReference type="GO" id="GO:0003855">
    <property type="term" value="F:3-dehydroquinate dehydratase activity"/>
    <property type="evidence" value="ECO:0007669"/>
    <property type="project" value="UniProtKB-UniRule"/>
</dbReference>
<sequence length="1597" mass="170693">MTSHVNIRPTKVRLLGKDSIVVAHGIWGDYVASDLLSNLKASTYAVITDTNIASLDYMTTFQTIFKRHAAEDARLLQYAIPPGEQSKTRATKEAIEDWLLSHRCTRDTLIIALGGGVVGDLAGFVAATYMRGVRFVQVPTTLLAMVDSSIGGKTAVDMPAGKNLVGAFWQPDRVYVDPQFLQTLPKRELANGMAEVIKTAAIWDEQLFSFLEDNAAAVMAGSCIPPGLTPIIQRIILRSISVKSDVVSADEREDGLRGLLNFGHSIGHAIEAILAPDVLHGECVAIGMVKEAELARRLGILSPGAFARLVRCIARWSLPTSLDSNMVTKQTKRSCDIEELLSIMAVDKKNDHRKKIVLLSGIGKTYERQATPVSDSDVRLVLSPSIHVSPGIGSAAVACIPPGSKSISNRVLVLAALGSGTCRITNLLHSDDTHFMLEAVGKLSGASFAWEDDSETLVVHGCGGKLRASPDGLYVGNAGTASRFLATLLALATPSSSATATVLTGNTRMKERPIGPLVDSLRSNGVEIDYLEKQGSLPLRVSASGGLVGGEISLTASISSQYVSSILMCAPYAREPVTLRLVGGKVISQPYIDITITMMESFGVKVERPAADTYYIPQQRYANPAEYTVESDSSSATYPLAIAAITGTTCTIPTIGSASLQGDARFAVDVLRPMGCTVSQTATSTTVTGPTDQLRALPEVDMERMTDAFLTAAVLAAVAGPSSDGCTATTRITGIANQRVKECNRIAAMAQQLAKFGVTCRETDDGLEIDGVGGAANLGAPADAIHCYDDHRVAMSFGVLALVAPAAVTIGEKECTAKTWPAFWDMLSAVFGAELHGATPTPSLVPTPSNRSVFIIGMRGAGKTTMGGWAAKSLGWPLLDLDKALEEELGLSVADVVRQHGWEHFRAEELKMLRRTMTGERAAGHVVACGGGVVEMAEARDLLCRWKMDGGVVLLVTRSIQDVMDYLGLDKTRPAYVDPMMSVWERRRGWYHECSNFHFHSAETMGMKSTVDALSRFTRVITGHEDFFEKLERKQRSYCVCLAVRDVNEVLGSMEQITTGADAVELRVDLLDDPNGRAGVPTTDFLVEQATLLRHATALPLVFSLRNVSHDGMFPDNASQEALVLYRQAIRLGFEFIDVDIAHPDGLLDEISATKGSSKVIASKHDGRLPLHADTWAPYYNRARRYGDIVKLVCRATSTLSDDLSSFSTFRSTISSSSSSPSIRTQSPNPPLILLAAGAPGTLSHVLNPLLTPITHETLAPGPAAAATAPPLTFRSTQTLLSLLGYLPRRDFILLGSPIAHSRSPALHNALFLHAGLPHVYSRCEATEADVVVDDAAAAEEEEAGKTTTKKLDSLLRAATFGGASVTIPLKRAALALVDGVGPEVRAIGALNTIVREDGTGRLVGRNTDWAGMVLALRKFGGHVDGVVPARGPPPAVVVGAGGTARAAVYALRQMGCAPIYLLGRSAAKARALKESFPEDYALVVLDGGEAGEVRRRLDAEPPSVVVCTIPADRPAHANVRDGLRAVLESAGEAKGTLLEMAYKPAVTEMMRLAESFGWKTIPGLEVLVAQGVYQFELWTGIKPPYKVARDAVLSIS</sequence>
<evidence type="ECO:0000256" key="9">
    <source>
        <dbReference type="ARBA" id="ARBA00022777"/>
    </source>
</evidence>
<keyword evidence="8 19" id="KW-0547">Nucleotide-binding</keyword>
<comment type="pathway">
    <text evidence="2 19 20">Metabolic intermediate biosynthesis; chorismate biosynthesis; chorismate from D-erythrose 4-phosphate and phosphoenolpyruvate: step 5/7.</text>
</comment>
<dbReference type="Proteomes" id="UP000325902">
    <property type="component" value="Unassembled WGS sequence"/>
</dbReference>
<comment type="pathway">
    <text evidence="19 20">Metabolic intermediate biosynthesis; chorismate biosynthesis; chorismate from D-erythrose 4-phosphate and phosphoenolpyruvate: step 4/7.</text>
</comment>
<dbReference type="UniPathway" id="UPA00053">
    <property type="reaction ID" value="UER00085"/>
</dbReference>
<dbReference type="InterPro" id="IPR027417">
    <property type="entry name" value="P-loop_NTPase"/>
</dbReference>
<dbReference type="HAMAP" id="MF_00210">
    <property type="entry name" value="EPSP_synth"/>
    <property type="match status" value="1"/>
</dbReference>
<keyword evidence="4 19" id="KW-0963">Cytoplasm</keyword>
<feature type="active site" description="Proton acceptor; for 3-dehydroquinate synthase activity" evidence="19">
    <location>
        <position position="253"/>
    </location>
</feature>
<comment type="similarity">
    <text evidence="19 20">In the 4th section; belongs to the type-I 3-dehydroquinase family.</text>
</comment>
<feature type="binding site" evidence="19">
    <location>
        <position position="280"/>
    </location>
    <ligand>
        <name>Zn(2+)</name>
        <dbReference type="ChEBI" id="CHEBI:29105"/>
        <note>catalytic</note>
    </ligand>
</feature>
<feature type="binding site" evidence="19">
    <location>
        <begin position="115"/>
        <end position="117"/>
    </location>
    <ligand>
        <name>NAD(+)</name>
        <dbReference type="ChEBI" id="CHEBI:57540"/>
    </ligand>
</feature>
<name>A0A5N5D4V0_9PEZI</name>
<comment type="subcellular location">
    <subcellularLocation>
        <location evidence="19 20">Cytoplasm</location>
    </subcellularLocation>
</comment>
<evidence type="ECO:0000256" key="13">
    <source>
        <dbReference type="ARBA" id="ARBA00023002"/>
    </source>
</evidence>
<evidence type="ECO:0000256" key="15">
    <source>
        <dbReference type="ARBA" id="ARBA00023239"/>
    </source>
</evidence>
<dbReference type="GO" id="GO:0004764">
    <property type="term" value="F:shikimate 3-dehydrogenase (NADP+) activity"/>
    <property type="evidence" value="ECO:0007669"/>
    <property type="project" value="UniProtKB-UniRule"/>
</dbReference>
<comment type="similarity">
    <text evidence="3">Belongs to the EPSP synthase family.</text>
</comment>
<dbReference type="NCBIfam" id="TIGR01809">
    <property type="entry name" value="Shik-DH-AROM"/>
    <property type="match status" value="1"/>
</dbReference>
<dbReference type="PRINTS" id="PR01100">
    <property type="entry name" value="SHIKIMTKNASE"/>
</dbReference>
<feature type="binding site" evidence="19">
    <location>
        <begin position="140"/>
        <end position="141"/>
    </location>
    <ligand>
        <name>NAD(+)</name>
        <dbReference type="ChEBI" id="CHEBI:57540"/>
    </ligand>
</feature>
<evidence type="ECO:0000256" key="16">
    <source>
        <dbReference type="ARBA" id="ARBA00023268"/>
    </source>
</evidence>
<dbReference type="NCBIfam" id="TIGR01357">
    <property type="entry name" value="aroB"/>
    <property type="match status" value="1"/>
</dbReference>
<evidence type="ECO:0000256" key="2">
    <source>
        <dbReference type="ARBA" id="ARBA00004842"/>
    </source>
</evidence>